<evidence type="ECO:0000313" key="3">
    <source>
        <dbReference type="Proteomes" id="UP000041254"/>
    </source>
</evidence>
<accession>A0A0G4G603</accession>
<evidence type="ECO:0000256" key="1">
    <source>
        <dbReference type="SAM" id="MobiDB-lite"/>
    </source>
</evidence>
<feature type="region of interest" description="Disordered" evidence="1">
    <location>
        <begin position="998"/>
        <end position="1018"/>
    </location>
</feature>
<proteinExistence type="predicted"/>
<dbReference type="PhylomeDB" id="A0A0G4G603"/>
<evidence type="ECO:0000313" key="2">
    <source>
        <dbReference type="EMBL" id="CEM23965.1"/>
    </source>
</evidence>
<dbReference type="PANTHER" id="PTHR48462">
    <property type="entry name" value="PROTEIN, PUTATIVE-RELATED"/>
    <property type="match status" value="1"/>
</dbReference>
<dbReference type="AlphaFoldDB" id="A0A0G4G603"/>
<dbReference type="OrthoDB" id="1676176at2759"/>
<gene>
    <name evidence="2" type="ORF">Vbra_6143</name>
</gene>
<protein>
    <recommendedName>
        <fullName evidence="4">Reverse transcriptase domain-containing protein</fullName>
    </recommendedName>
</protein>
<name>A0A0G4G603_VITBC</name>
<dbReference type="PANTHER" id="PTHR48462:SF1">
    <property type="entry name" value="PROTEIN, PUTATIVE-RELATED"/>
    <property type="match status" value="1"/>
</dbReference>
<dbReference type="VEuPathDB" id="CryptoDB:Vbra_6143"/>
<organism evidence="2 3">
    <name type="scientific">Vitrella brassicaformis (strain CCMP3155)</name>
    <dbReference type="NCBI Taxonomy" id="1169540"/>
    <lineage>
        <taxon>Eukaryota</taxon>
        <taxon>Sar</taxon>
        <taxon>Alveolata</taxon>
        <taxon>Colpodellida</taxon>
        <taxon>Vitrellaceae</taxon>
        <taxon>Vitrella</taxon>
    </lineage>
</organism>
<evidence type="ECO:0008006" key="4">
    <source>
        <dbReference type="Google" id="ProtNLM"/>
    </source>
</evidence>
<dbReference type="InParanoid" id="A0A0G4G603"/>
<sequence length="1018" mass="111904">MQEAFGATDFNQQSGLMDTDWQRWHARLGPLRGRLWDPPGASTKRMAQLLATEARRWREEQLASERILICACTILYRAPDVTGSKDIAKTVERRMDQWEKGDFEQLVQEAERNNALLATRPVGKDDANEATLRQFRRLVDKDKVKQAVRFLTEWGGGGTLDPNDLAEADPAGRTVREVLESKHLAQSDPDPSCFLDRPLPPLTQVELTANHIERAARATKGGAGPVGGESSVWKQLLLKGGAASAELRSELAAMASHIANEDVPWERLQALRACRLIGLDKDKVKQAVRFLTERGGGGTLDPNDLAEADPAGRTVREVLETKHPAQSDPDPSCFLNRPLPPLTQIELTANHIERAARATKGGAGPVGGESSVWKQLLLKGGAASAELHTTGRAAHRDREVLMRIMGKAMAKAVGVDAEIVCGADQLCAGLKGGVEGAIHAVSGEFDSGGVECAILVDATNAFNEMSRSAALWNVRILWPRCSRFLFNTYRGHAALYMRDQSAPLWSREGTTQGDPLASLFYSVATLSLVWEMKRPAEEGPQAWFADDSAKVGDLQPVREWWDELQRRGPLRGYHPNGKKTKLVVRAGCEERAREVFGDTDVEIVNGARYMGGFVGTAEGKRAYATERVQEWQRCVNRMADAAAKYPQAAHTALTTSLQAEWDFCMRAMAKAVGVDAEIVCGADQLCAGLKGGVEGAIHAVSGEFDSGGVECAILVDATNAFNEMSRSAALWNVRILWSRCSRFLFNTYRGHAALCMRDQSAPLWSREGTTQGDPLASLFYSVATLPLVWEMKRPAEEGPQAWFADDSAKVGDLQPVREWWDELQRRGPLRGYHPNGKKTKLVVRAGCEERAREVFGDTDVEIVNGARYMGGFVGTAEGKRAYATERVQEWQRCVNRMADAAAKYPQAAHTALTTSLQAEWDFCMRVMPEERATFEPLRYALTHYLTQLSSHAVTATKAQLMMLPARHGGMGVRDPTERVAAAYETSTKGTSLLVSTIQNGDPPDGPPFNPFQHRAEMQ</sequence>
<dbReference type="Proteomes" id="UP000041254">
    <property type="component" value="Unassembled WGS sequence"/>
</dbReference>
<keyword evidence="3" id="KW-1185">Reference proteome</keyword>
<dbReference type="EMBL" id="CDMY01000574">
    <property type="protein sequence ID" value="CEM23965.1"/>
    <property type="molecule type" value="Genomic_DNA"/>
</dbReference>
<reference evidence="2 3" key="1">
    <citation type="submission" date="2014-11" db="EMBL/GenBank/DDBJ databases">
        <authorList>
            <person name="Zhu J."/>
            <person name="Qi W."/>
            <person name="Song R."/>
        </authorList>
    </citation>
    <scope>NUCLEOTIDE SEQUENCE [LARGE SCALE GENOMIC DNA]</scope>
</reference>